<gene>
    <name evidence="2" type="ORF">DFH08DRAFT_932092</name>
</gene>
<dbReference type="EMBL" id="JARIHO010000006">
    <property type="protein sequence ID" value="KAJ7359660.1"/>
    <property type="molecule type" value="Genomic_DNA"/>
</dbReference>
<feature type="region of interest" description="Disordered" evidence="1">
    <location>
        <begin position="186"/>
        <end position="212"/>
    </location>
</feature>
<proteinExistence type="predicted"/>
<evidence type="ECO:0000313" key="2">
    <source>
        <dbReference type="EMBL" id="KAJ7359660.1"/>
    </source>
</evidence>
<name>A0AAD7AJK2_9AGAR</name>
<comment type="caution">
    <text evidence="2">The sequence shown here is derived from an EMBL/GenBank/DDBJ whole genome shotgun (WGS) entry which is preliminary data.</text>
</comment>
<feature type="compositionally biased region" description="Basic and acidic residues" evidence="1">
    <location>
        <begin position="186"/>
        <end position="196"/>
    </location>
</feature>
<accession>A0AAD7AJK2</accession>
<organism evidence="2 3">
    <name type="scientific">Mycena albidolilacea</name>
    <dbReference type="NCBI Taxonomy" id="1033008"/>
    <lineage>
        <taxon>Eukaryota</taxon>
        <taxon>Fungi</taxon>
        <taxon>Dikarya</taxon>
        <taxon>Basidiomycota</taxon>
        <taxon>Agaricomycotina</taxon>
        <taxon>Agaricomycetes</taxon>
        <taxon>Agaricomycetidae</taxon>
        <taxon>Agaricales</taxon>
        <taxon>Marasmiineae</taxon>
        <taxon>Mycenaceae</taxon>
        <taxon>Mycena</taxon>
    </lineage>
</organism>
<dbReference type="Proteomes" id="UP001218218">
    <property type="component" value="Unassembled WGS sequence"/>
</dbReference>
<reference evidence="2" key="1">
    <citation type="submission" date="2023-03" db="EMBL/GenBank/DDBJ databases">
        <title>Massive genome expansion in bonnet fungi (Mycena s.s.) driven by repeated elements and novel gene families across ecological guilds.</title>
        <authorList>
            <consortium name="Lawrence Berkeley National Laboratory"/>
            <person name="Harder C.B."/>
            <person name="Miyauchi S."/>
            <person name="Viragh M."/>
            <person name="Kuo A."/>
            <person name="Thoen E."/>
            <person name="Andreopoulos B."/>
            <person name="Lu D."/>
            <person name="Skrede I."/>
            <person name="Drula E."/>
            <person name="Henrissat B."/>
            <person name="Morin E."/>
            <person name="Kohler A."/>
            <person name="Barry K."/>
            <person name="LaButti K."/>
            <person name="Morin E."/>
            <person name="Salamov A."/>
            <person name="Lipzen A."/>
            <person name="Mereny Z."/>
            <person name="Hegedus B."/>
            <person name="Baldrian P."/>
            <person name="Stursova M."/>
            <person name="Weitz H."/>
            <person name="Taylor A."/>
            <person name="Grigoriev I.V."/>
            <person name="Nagy L.G."/>
            <person name="Martin F."/>
            <person name="Kauserud H."/>
        </authorList>
    </citation>
    <scope>NUCLEOTIDE SEQUENCE</scope>
    <source>
        <strain evidence="2">CBHHK002</strain>
    </source>
</reference>
<keyword evidence="3" id="KW-1185">Reference proteome</keyword>
<evidence type="ECO:0000256" key="1">
    <source>
        <dbReference type="SAM" id="MobiDB-lite"/>
    </source>
</evidence>
<feature type="compositionally biased region" description="Gly residues" evidence="1">
    <location>
        <begin position="25"/>
        <end position="35"/>
    </location>
</feature>
<dbReference type="AlphaFoldDB" id="A0AAD7AJK2"/>
<feature type="region of interest" description="Disordered" evidence="1">
    <location>
        <begin position="1"/>
        <end position="38"/>
    </location>
</feature>
<feature type="compositionally biased region" description="Polar residues" evidence="1">
    <location>
        <begin position="1"/>
        <end position="11"/>
    </location>
</feature>
<protein>
    <submittedName>
        <fullName evidence="2">Uncharacterized protein</fullName>
    </submittedName>
</protein>
<evidence type="ECO:0000313" key="3">
    <source>
        <dbReference type="Proteomes" id="UP001218218"/>
    </source>
</evidence>
<sequence>MPMFGSSSNDNKLNKHNQTTDLDGTGYGTGTGAGLGRTHETYPATGVGMNQGMMGEPGMGNTMGGRQHAGTHPHQGMGMHNEGMGMGNDGMMADQQYGAGGMGAGTGTTGIPPSTNINSQNRSGGGGGAMTGKIEHVVGSLVGSKSLKAKGIQKEQEARGLKIQSQELAEAERLEHEAGIRRERAVAHGAHPDNRHVGGLGGGVGTGSNAYD</sequence>